<dbReference type="GO" id="GO:0005829">
    <property type="term" value="C:cytosol"/>
    <property type="evidence" value="ECO:0007669"/>
    <property type="project" value="TreeGrafter"/>
</dbReference>
<dbReference type="InterPro" id="IPR016024">
    <property type="entry name" value="ARM-type_fold"/>
</dbReference>
<dbReference type="PANTHER" id="PTHR10997:SF7">
    <property type="entry name" value="IMPORTIN-11"/>
    <property type="match status" value="1"/>
</dbReference>
<dbReference type="OrthoDB" id="361693at2759"/>
<dbReference type="GO" id="GO:0006606">
    <property type="term" value="P:protein import into nucleus"/>
    <property type="evidence" value="ECO:0007669"/>
    <property type="project" value="TreeGrafter"/>
</dbReference>
<proteinExistence type="predicted"/>
<sequence length="709" mass="78306">MLFKESLAQWSPTRKRAHTTDTTMPQEFVERAVTLLVTSFMPLKPADLEGWMADPEEWVHAEEQEDAQWEFEIRPCAERVLLTFANQYSQYVSPLLAEAFNKINVLKRRVAWLIGKWVGDMCSNPNDTRIWQILLRLLSEKETGAEVVRLTAATAIRECVDSLDYNADFFVPFMGPIVKELLALIGDAESTESKRKVAHCLNTIIDRAEARIVPLIPMITEPLPELWASAGDEWLMKGTLLSTVSSVVAAAKDQSGPLAVIVVPLVRESLAPGASTHLDEDALGLWSAALRNTPVMARTDGASLIDLFPIAITLLSENLDLLGKVIGIIESYFLLDAVQVVQTYSHDLFPAFLRAMGQALSANVTDILIALELLFQLAPPSTYAEALHASGLFTSLMKTIGNDEADTIHLTHHIFILARIALADRNIFLQLMTVTATVHATPESQLWEGLLDQWWRRFDNMSEPRHRKLAAMGIASLLSTGRRKCSTELKEVMERQDDSLDNNTKLKAWWDRPSDAFFNETEGTLEYDRRKLTWDNDPVRTTALSSFIAVKLQEAEAACGGSQVMQTQYLSKADPTVLKQVMAEVARTHRSRKYYKGIDSVLLRYISLAATDPSSTSGTDTTHAAPELIKVIAPILLLAPFFTGPAFPGTALLIGSAQHSAREAHVAVRMDSSPADPADPAGSVKDVIVAACESALPGWARFRSRAASS</sequence>
<dbReference type="AlphaFoldDB" id="A0A4Z0AA26"/>
<organism evidence="3 4">
    <name type="scientific">Hericium alpestre</name>
    <dbReference type="NCBI Taxonomy" id="135208"/>
    <lineage>
        <taxon>Eukaryota</taxon>
        <taxon>Fungi</taxon>
        <taxon>Dikarya</taxon>
        <taxon>Basidiomycota</taxon>
        <taxon>Agaricomycotina</taxon>
        <taxon>Agaricomycetes</taxon>
        <taxon>Russulales</taxon>
        <taxon>Hericiaceae</taxon>
        <taxon>Hericium</taxon>
    </lineage>
</organism>
<dbReference type="GO" id="GO:0005635">
    <property type="term" value="C:nuclear envelope"/>
    <property type="evidence" value="ECO:0007669"/>
    <property type="project" value="TreeGrafter"/>
</dbReference>
<evidence type="ECO:0000256" key="1">
    <source>
        <dbReference type="SAM" id="MobiDB-lite"/>
    </source>
</evidence>
<feature type="domain" description="Importin-7/11-like TPR repeats" evidence="2">
    <location>
        <begin position="239"/>
        <end position="584"/>
    </location>
</feature>
<evidence type="ECO:0000313" key="4">
    <source>
        <dbReference type="Proteomes" id="UP000298061"/>
    </source>
</evidence>
<dbReference type="InterPro" id="IPR058669">
    <property type="entry name" value="TPR_IPO7/11-like"/>
</dbReference>
<protein>
    <recommendedName>
        <fullName evidence="2">Importin-7/11-like TPR repeats domain-containing protein</fullName>
    </recommendedName>
</protein>
<dbReference type="PANTHER" id="PTHR10997">
    <property type="entry name" value="IMPORTIN-7, 8, 11"/>
    <property type="match status" value="1"/>
</dbReference>
<name>A0A4Z0AA26_9AGAM</name>
<dbReference type="EMBL" id="SFCI01000003">
    <property type="protein sequence ID" value="TFY83956.1"/>
    <property type="molecule type" value="Genomic_DNA"/>
</dbReference>
<reference evidence="3 4" key="1">
    <citation type="submission" date="2019-02" db="EMBL/GenBank/DDBJ databases">
        <title>Genome sequencing of the rare red list fungi Hericium alpestre (H. flagellum).</title>
        <authorList>
            <person name="Buettner E."/>
            <person name="Kellner H."/>
        </authorList>
    </citation>
    <scope>NUCLEOTIDE SEQUENCE [LARGE SCALE GENOMIC DNA]</scope>
    <source>
        <strain evidence="3 4">DSM 108284</strain>
    </source>
</reference>
<dbReference type="STRING" id="135208.A0A4Z0AA26"/>
<comment type="caution">
    <text evidence="3">The sequence shown here is derived from an EMBL/GenBank/DDBJ whole genome shotgun (WGS) entry which is preliminary data.</text>
</comment>
<keyword evidence="4" id="KW-1185">Reference proteome</keyword>
<accession>A0A4Z0AA26</accession>
<dbReference type="Proteomes" id="UP000298061">
    <property type="component" value="Unassembled WGS sequence"/>
</dbReference>
<dbReference type="SUPFAM" id="SSF48371">
    <property type="entry name" value="ARM repeat"/>
    <property type="match status" value="1"/>
</dbReference>
<evidence type="ECO:0000259" key="2">
    <source>
        <dbReference type="Pfam" id="PF25758"/>
    </source>
</evidence>
<dbReference type="InterPro" id="IPR011989">
    <property type="entry name" value="ARM-like"/>
</dbReference>
<gene>
    <name evidence="3" type="ORF">EWM64_g62</name>
</gene>
<feature type="region of interest" description="Disordered" evidence="1">
    <location>
        <begin position="1"/>
        <end position="21"/>
    </location>
</feature>
<dbReference type="Gene3D" id="1.25.10.10">
    <property type="entry name" value="Leucine-rich Repeat Variant"/>
    <property type="match status" value="2"/>
</dbReference>
<evidence type="ECO:0000313" key="3">
    <source>
        <dbReference type="EMBL" id="TFY83956.1"/>
    </source>
</evidence>
<dbReference type="Pfam" id="PF25758">
    <property type="entry name" value="TPR_IPO11"/>
    <property type="match status" value="1"/>
</dbReference>